<dbReference type="STRING" id="1227455.C449_16428"/>
<evidence type="ECO:0008006" key="3">
    <source>
        <dbReference type="Google" id="ProtNLM"/>
    </source>
</evidence>
<dbReference type="PATRIC" id="fig|1227455.4.peg.3345"/>
<dbReference type="Proteomes" id="UP000011669">
    <property type="component" value="Unassembled WGS sequence"/>
</dbReference>
<accession>M0MAH1</accession>
<comment type="caution">
    <text evidence="1">The sequence shown here is derived from an EMBL/GenBank/DDBJ whole genome shotgun (WGS) entry which is preliminary data.</text>
</comment>
<dbReference type="InterPro" id="IPR009078">
    <property type="entry name" value="Ferritin-like_SF"/>
</dbReference>
<dbReference type="AlphaFoldDB" id="M0MAH1"/>
<protein>
    <recommendedName>
        <fullName evidence="3">Rubrerythrin family protein</fullName>
    </recommendedName>
</protein>
<reference evidence="1 2" key="1">
    <citation type="journal article" date="2014" name="PLoS Genet.">
        <title>Phylogenetically driven sequencing of extremely halophilic archaea reveals strategies for static and dynamic osmo-response.</title>
        <authorList>
            <person name="Becker E.A."/>
            <person name="Seitzer P.M."/>
            <person name="Tritt A."/>
            <person name="Larsen D."/>
            <person name="Krusor M."/>
            <person name="Yao A.I."/>
            <person name="Wu D."/>
            <person name="Madern D."/>
            <person name="Eisen J.A."/>
            <person name="Darling A.E."/>
            <person name="Facciotti M.T."/>
        </authorList>
    </citation>
    <scope>NUCLEOTIDE SEQUENCE [LARGE SCALE GENOMIC DNA]</scope>
    <source>
        <strain evidence="1 2">DSM 5350</strain>
    </source>
</reference>
<dbReference type="InParanoid" id="M0MAH1"/>
<sequence length="209" mass="22798">MDSSQFVDSVREDNRTALSRLGSSKSLYADTEGEMESAPVLRAAADSEFHARETFEEWAESEGDDAAQEVFATTASEEGDHYGQVTQRLDGDHEPDETPAIHEYLRSIDDTAGRAGAFVGRTIATAKSKEQLVGFFVGQADTSGAQLFRDLGDDVDAQLERGKDLLGDVCETDEEWARAEEAAGDAIQTAYDEYTERLESMGVNPKPVC</sequence>
<evidence type="ECO:0000313" key="1">
    <source>
        <dbReference type="EMBL" id="EMA42746.1"/>
    </source>
</evidence>
<proteinExistence type="predicted"/>
<dbReference type="SUPFAM" id="SSF47240">
    <property type="entry name" value="Ferritin-like"/>
    <property type="match status" value="1"/>
</dbReference>
<dbReference type="EMBL" id="AOMD01000033">
    <property type="protein sequence ID" value="EMA42746.1"/>
    <property type="molecule type" value="Genomic_DNA"/>
</dbReference>
<dbReference type="RefSeq" id="WP_006079142.1">
    <property type="nucleotide sequence ID" value="NZ_AOMD01000033.1"/>
</dbReference>
<keyword evidence="2" id="KW-1185">Reference proteome</keyword>
<organism evidence="1 2">
    <name type="scientific">Halococcus saccharolyticus DSM 5350</name>
    <dbReference type="NCBI Taxonomy" id="1227455"/>
    <lineage>
        <taxon>Archaea</taxon>
        <taxon>Methanobacteriati</taxon>
        <taxon>Methanobacteriota</taxon>
        <taxon>Stenosarchaea group</taxon>
        <taxon>Halobacteria</taxon>
        <taxon>Halobacteriales</taxon>
        <taxon>Halococcaceae</taxon>
        <taxon>Halococcus</taxon>
    </lineage>
</organism>
<evidence type="ECO:0000313" key="2">
    <source>
        <dbReference type="Proteomes" id="UP000011669"/>
    </source>
</evidence>
<name>M0MAH1_9EURY</name>
<dbReference type="OrthoDB" id="188002at2157"/>
<gene>
    <name evidence="1" type="ORF">C449_16428</name>
</gene>